<dbReference type="FunFam" id="3.40.50.720:FF:000084">
    <property type="entry name" value="Short-chain dehydrogenase reductase"/>
    <property type="match status" value="1"/>
</dbReference>
<comment type="similarity">
    <text evidence="1">Belongs to the short-chain dehydrogenases/reductases (SDR) family.</text>
</comment>
<dbReference type="PRINTS" id="PR00080">
    <property type="entry name" value="SDRFAMILY"/>
</dbReference>
<evidence type="ECO:0000256" key="2">
    <source>
        <dbReference type="ARBA" id="ARBA00023002"/>
    </source>
</evidence>
<dbReference type="PROSITE" id="PS00061">
    <property type="entry name" value="ADH_SHORT"/>
    <property type="match status" value="1"/>
</dbReference>
<dbReference type="PANTHER" id="PTHR43477">
    <property type="entry name" value="DIHYDROANTICAPSIN 7-DEHYDROGENASE"/>
    <property type="match status" value="1"/>
</dbReference>
<dbReference type="Proteomes" id="UP000093748">
    <property type="component" value="Unassembled WGS sequence"/>
</dbReference>
<dbReference type="GeneID" id="66685824"/>
<organism evidence="3 4">
    <name type="scientific">Rhizobium loti</name>
    <name type="common">Mesorhizobium loti</name>
    <dbReference type="NCBI Taxonomy" id="381"/>
    <lineage>
        <taxon>Bacteria</taxon>
        <taxon>Pseudomonadati</taxon>
        <taxon>Pseudomonadota</taxon>
        <taxon>Alphaproteobacteria</taxon>
        <taxon>Hyphomicrobiales</taxon>
        <taxon>Phyllobacteriaceae</taxon>
        <taxon>Mesorhizobium</taxon>
    </lineage>
</organism>
<dbReference type="CDD" id="cd05233">
    <property type="entry name" value="SDR_c"/>
    <property type="match status" value="1"/>
</dbReference>
<dbReference type="OrthoDB" id="7568484at2"/>
<keyword evidence="2" id="KW-0560">Oxidoreductase</keyword>
<dbReference type="PANTHER" id="PTHR43477:SF1">
    <property type="entry name" value="DIHYDROANTICAPSIN 7-DEHYDROGENASE"/>
    <property type="match status" value="1"/>
</dbReference>
<dbReference type="GO" id="GO:0016491">
    <property type="term" value="F:oxidoreductase activity"/>
    <property type="evidence" value="ECO:0007669"/>
    <property type="project" value="UniProtKB-KW"/>
</dbReference>
<dbReference type="InterPro" id="IPR051122">
    <property type="entry name" value="SDR_DHRS6-like"/>
</dbReference>
<accession>A0A1A5IYN4</accession>
<reference evidence="4" key="1">
    <citation type="submission" date="2016-06" db="EMBL/GenBank/DDBJ databases">
        <title>NZP2037 Pacbio-Illumina hybrid assembly.</title>
        <authorList>
            <person name="Ramsay J.P."/>
        </authorList>
    </citation>
    <scope>NUCLEOTIDE SEQUENCE [LARGE SCALE GENOMIC DNA]</scope>
    <source>
        <strain evidence="4">R7ANS::ICEMlSym2042</strain>
    </source>
</reference>
<dbReference type="Gene3D" id="3.40.50.720">
    <property type="entry name" value="NAD(P)-binding Rossmann-like Domain"/>
    <property type="match status" value="1"/>
</dbReference>
<comment type="caution">
    <text evidence="3">The sequence shown here is derived from an EMBL/GenBank/DDBJ whole genome shotgun (WGS) entry which is preliminary data.</text>
</comment>
<name>A0A1A5IYN4_RHILI</name>
<evidence type="ECO:0000313" key="4">
    <source>
        <dbReference type="Proteomes" id="UP000093748"/>
    </source>
</evidence>
<dbReference type="InterPro" id="IPR036291">
    <property type="entry name" value="NAD(P)-bd_dom_sf"/>
</dbReference>
<dbReference type="SUPFAM" id="SSF51735">
    <property type="entry name" value="NAD(P)-binding Rossmann-fold domains"/>
    <property type="match status" value="1"/>
</dbReference>
<protein>
    <submittedName>
        <fullName evidence="3">Oxidoreductase</fullName>
    </submittedName>
</protein>
<dbReference type="EMBL" id="LZTJ01000034">
    <property type="protein sequence ID" value="OBP69475.1"/>
    <property type="molecule type" value="Genomic_DNA"/>
</dbReference>
<proteinExistence type="inferred from homology"/>
<dbReference type="Pfam" id="PF13561">
    <property type="entry name" value="adh_short_C2"/>
    <property type="match status" value="1"/>
</dbReference>
<dbReference type="InterPro" id="IPR020904">
    <property type="entry name" value="Sc_DH/Rdtase_CS"/>
</dbReference>
<sequence length="253" mass="27064">MILKDRTAIVTGAGSGIGRAAALIIAREGAIVGVADRSADGANATVDQILAAGGWAKALVFDLTDDQALEAGFHDFIHTQGRIDILHNHAGVQVEGDVLGVSVKGFDTSWMLNVRAHFLGARIVMPFMKKAGRGVILNTSSSSGVLYDREMIAYTTTKHAVIAMTRQMAGDYGRFGIRVNALCPGWVDTPFNAPFIAQMGGREAIEAYIRERVPLGRWATVEEIAEAVLFLVSDRSSYMTGQILVVDGGETVI</sequence>
<dbReference type="PRINTS" id="PR00081">
    <property type="entry name" value="GDHRDH"/>
</dbReference>
<dbReference type="AlphaFoldDB" id="A0A1A5IYN4"/>
<gene>
    <name evidence="3" type="ORF">BAE39_24160</name>
</gene>
<dbReference type="InterPro" id="IPR002347">
    <property type="entry name" value="SDR_fam"/>
</dbReference>
<evidence type="ECO:0000313" key="3">
    <source>
        <dbReference type="EMBL" id="OBP69475.1"/>
    </source>
</evidence>
<dbReference type="RefSeq" id="WP_032928891.1">
    <property type="nucleotide sequence ID" value="NZ_LZTH01000023.1"/>
</dbReference>
<evidence type="ECO:0000256" key="1">
    <source>
        <dbReference type="ARBA" id="ARBA00006484"/>
    </source>
</evidence>